<dbReference type="InterPro" id="IPR001214">
    <property type="entry name" value="SET_dom"/>
</dbReference>
<feature type="domain" description="SET" evidence="1">
    <location>
        <begin position="14"/>
        <end position="240"/>
    </location>
</feature>
<evidence type="ECO:0000313" key="3">
    <source>
        <dbReference type="Proteomes" id="UP000603453"/>
    </source>
</evidence>
<dbReference type="InterPro" id="IPR046341">
    <property type="entry name" value="SET_dom_sf"/>
</dbReference>
<dbReference type="Gene3D" id="3.90.1410.10">
    <property type="entry name" value="set domain protein methyltransferase, domain 1"/>
    <property type="match status" value="1"/>
</dbReference>
<accession>A0A8H7RG91</accession>
<dbReference type="CDD" id="cd10527">
    <property type="entry name" value="SET_LSMT"/>
    <property type="match status" value="1"/>
</dbReference>
<reference evidence="2" key="1">
    <citation type="submission" date="2020-12" db="EMBL/GenBank/DDBJ databases">
        <title>Metabolic potential, ecology and presence of endohyphal bacteria is reflected in genomic diversity of Mucoromycotina.</title>
        <authorList>
            <person name="Muszewska A."/>
            <person name="Okrasinska A."/>
            <person name="Steczkiewicz K."/>
            <person name="Drgas O."/>
            <person name="Orlowska M."/>
            <person name="Perlinska-Lenart U."/>
            <person name="Aleksandrzak-Piekarczyk T."/>
            <person name="Szatraj K."/>
            <person name="Zielenkiewicz U."/>
            <person name="Pilsyk S."/>
            <person name="Malc E."/>
            <person name="Mieczkowski P."/>
            <person name="Kruszewska J.S."/>
            <person name="Biernat P."/>
            <person name="Pawlowska J."/>
        </authorList>
    </citation>
    <scope>NUCLEOTIDE SEQUENCE</scope>
    <source>
        <strain evidence="2">WA0000017839</strain>
    </source>
</reference>
<protein>
    <recommendedName>
        <fullName evidence="1">SET domain-containing protein</fullName>
    </recommendedName>
</protein>
<dbReference type="PANTHER" id="PTHR13271">
    <property type="entry name" value="UNCHARACTERIZED PUTATIVE METHYLTRANSFERASE"/>
    <property type="match status" value="1"/>
</dbReference>
<sequence>MNNISAFLEWSKEKGIVSNASVKETEYAGYGLFSTRDATDDSEPFVSIPYDLILTASKAMTDAQFAQAIARTTEQDITSFATENERLVLCLFLIYCSFFNTNTPWQPYMAILPSIDLFKQSHVLFNPDLVSGTTLETSIRTKLSSLKREYDSLTHADDWLSDIQFDMYVWANCVFWSRVVGIGEDQEHATFSSMALIPFFDFANHSSESPNIRWQLTDKGMDLVPFTSIQTGEELLLSYGSKSNQELLFLHGFCIPQNTEPFPVSIPLLPFFNPVEENLAKIRWLKQVGVKPALTLLPHSKEDAFLERDSMTTMYLVVLDEESGLEISSSACENDEEIVLSLAGDAVDSLNALEAKVKQMDMFPILQLRVIVLLQDALEYHVTLIDTPSSTDSSVLAQQASIYRSEEAATLKATLDQLTSLRDQLMQHPTVLTYLQNA</sequence>
<dbReference type="OrthoDB" id="441812at2759"/>
<dbReference type="GO" id="GO:0016279">
    <property type="term" value="F:protein-lysine N-methyltransferase activity"/>
    <property type="evidence" value="ECO:0007669"/>
    <property type="project" value="UniProtKB-ARBA"/>
</dbReference>
<organism evidence="2 3">
    <name type="scientific">Mucor saturninus</name>
    <dbReference type="NCBI Taxonomy" id="64648"/>
    <lineage>
        <taxon>Eukaryota</taxon>
        <taxon>Fungi</taxon>
        <taxon>Fungi incertae sedis</taxon>
        <taxon>Mucoromycota</taxon>
        <taxon>Mucoromycotina</taxon>
        <taxon>Mucoromycetes</taxon>
        <taxon>Mucorales</taxon>
        <taxon>Mucorineae</taxon>
        <taxon>Mucoraceae</taxon>
        <taxon>Mucor</taxon>
    </lineage>
</organism>
<dbReference type="InterPro" id="IPR050600">
    <property type="entry name" value="SETD3_SETD6_MTase"/>
</dbReference>
<keyword evidence="3" id="KW-1185">Reference proteome</keyword>
<gene>
    <name evidence="2" type="ORF">INT47_000023</name>
</gene>
<proteinExistence type="predicted"/>
<comment type="caution">
    <text evidence="2">The sequence shown here is derived from an EMBL/GenBank/DDBJ whole genome shotgun (WGS) entry which is preliminary data.</text>
</comment>
<dbReference type="Pfam" id="PF00856">
    <property type="entry name" value="SET"/>
    <property type="match status" value="1"/>
</dbReference>
<dbReference type="AlphaFoldDB" id="A0A8H7RG91"/>
<dbReference type="EMBL" id="JAEPRD010000010">
    <property type="protein sequence ID" value="KAG2210869.1"/>
    <property type="molecule type" value="Genomic_DNA"/>
</dbReference>
<dbReference type="SUPFAM" id="SSF82199">
    <property type="entry name" value="SET domain"/>
    <property type="match status" value="1"/>
</dbReference>
<dbReference type="PROSITE" id="PS50280">
    <property type="entry name" value="SET"/>
    <property type="match status" value="1"/>
</dbReference>
<name>A0A8H7RG91_9FUNG</name>
<evidence type="ECO:0000313" key="2">
    <source>
        <dbReference type="EMBL" id="KAG2210869.1"/>
    </source>
</evidence>
<evidence type="ECO:0000259" key="1">
    <source>
        <dbReference type="PROSITE" id="PS50280"/>
    </source>
</evidence>
<dbReference type="Proteomes" id="UP000603453">
    <property type="component" value="Unassembled WGS sequence"/>
</dbReference>